<evidence type="ECO:0000313" key="2">
    <source>
        <dbReference type="Proteomes" id="UP000658305"/>
    </source>
</evidence>
<protein>
    <recommendedName>
        <fullName evidence="3">DUF1799 domain-containing protein</fullName>
    </recommendedName>
</protein>
<comment type="caution">
    <text evidence="1">The sequence shown here is derived from an EMBL/GenBank/DDBJ whole genome shotgun (WGS) entry which is preliminary data.</text>
</comment>
<accession>A0ABQ3FUI2</accession>
<reference evidence="2" key="1">
    <citation type="journal article" date="2019" name="Int. J. Syst. Evol. Microbiol.">
        <title>The Global Catalogue of Microorganisms (GCM) 10K type strain sequencing project: providing services to taxonomists for standard genome sequencing and annotation.</title>
        <authorList>
            <consortium name="The Broad Institute Genomics Platform"/>
            <consortium name="The Broad Institute Genome Sequencing Center for Infectious Disease"/>
            <person name="Wu L."/>
            <person name="Ma J."/>
        </authorList>
    </citation>
    <scope>NUCLEOTIDE SEQUENCE [LARGE SCALE GENOMIC DNA]</scope>
    <source>
        <strain evidence="2">KCTC 23298</strain>
    </source>
</reference>
<dbReference type="Proteomes" id="UP000658305">
    <property type="component" value="Unassembled WGS sequence"/>
</dbReference>
<dbReference type="EMBL" id="BMYI01000057">
    <property type="protein sequence ID" value="GHC42286.1"/>
    <property type="molecule type" value="Genomic_DNA"/>
</dbReference>
<name>A0ABQ3FUI2_9RHOB</name>
<sequence>MPVALDDDLRAEFAEMGAEVAPVPDTPMTVSEDFEVMPCNWQSVCAFLACETQWRAVPMTLGQMAQVVTEVVWIGLDYVAVDVVLRRMGLGDEVFADLQVMERAALDVFAEVRG</sequence>
<keyword evidence="2" id="KW-1185">Reference proteome</keyword>
<dbReference type="RefSeq" id="WP_229825943.1">
    <property type="nucleotide sequence ID" value="NZ_BMYI01000057.1"/>
</dbReference>
<dbReference type="Pfam" id="PF08809">
    <property type="entry name" value="DUF1799"/>
    <property type="match status" value="1"/>
</dbReference>
<evidence type="ECO:0008006" key="3">
    <source>
        <dbReference type="Google" id="ProtNLM"/>
    </source>
</evidence>
<gene>
    <name evidence="1" type="ORF">GCM10007291_50150</name>
</gene>
<proteinExistence type="predicted"/>
<evidence type="ECO:0000313" key="1">
    <source>
        <dbReference type="EMBL" id="GHC42286.1"/>
    </source>
</evidence>
<organism evidence="1 2">
    <name type="scientific">Gemmobacter nanjingensis</name>
    <dbReference type="NCBI Taxonomy" id="488454"/>
    <lineage>
        <taxon>Bacteria</taxon>
        <taxon>Pseudomonadati</taxon>
        <taxon>Pseudomonadota</taxon>
        <taxon>Alphaproteobacteria</taxon>
        <taxon>Rhodobacterales</taxon>
        <taxon>Paracoccaceae</taxon>
        <taxon>Gemmobacter</taxon>
    </lineage>
</organism>
<dbReference type="InterPro" id="IPR014915">
    <property type="entry name" value="Phage_TLS_TfmB"/>
</dbReference>